<dbReference type="Pfam" id="PF00293">
    <property type="entry name" value="NUDIX"/>
    <property type="match status" value="1"/>
</dbReference>
<name>A0A6P1TSG7_9FIRM</name>
<evidence type="ECO:0000259" key="4">
    <source>
        <dbReference type="PROSITE" id="PS51462"/>
    </source>
</evidence>
<gene>
    <name evidence="5" type="ORF">Ana3638_22250</name>
</gene>
<evidence type="ECO:0000256" key="3">
    <source>
        <dbReference type="RuleBase" id="RU003476"/>
    </source>
</evidence>
<dbReference type="AlphaFoldDB" id="A0A6P1TSG7"/>
<dbReference type="Proteomes" id="UP000464314">
    <property type="component" value="Chromosome"/>
</dbReference>
<dbReference type="Gene3D" id="3.90.79.10">
    <property type="entry name" value="Nucleoside Triphosphate Pyrophosphohydrolase"/>
    <property type="match status" value="1"/>
</dbReference>
<dbReference type="InterPro" id="IPR015797">
    <property type="entry name" value="NUDIX_hydrolase-like_dom_sf"/>
</dbReference>
<dbReference type="EMBL" id="CP048000">
    <property type="protein sequence ID" value="QHQ63159.1"/>
    <property type="molecule type" value="Genomic_DNA"/>
</dbReference>
<dbReference type="RefSeq" id="WP_161839980.1">
    <property type="nucleotide sequence ID" value="NZ_CP048000.1"/>
</dbReference>
<proteinExistence type="inferred from homology"/>
<evidence type="ECO:0000256" key="1">
    <source>
        <dbReference type="ARBA" id="ARBA00005582"/>
    </source>
</evidence>
<evidence type="ECO:0000256" key="2">
    <source>
        <dbReference type="ARBA" id="ARBA00022801"/>
    </source>
</evidence>
<comment type="similarity">
    <text evidence="1 3">Belongs to the Nudix hydrolase family.</text>
</comment>
<accession>A0A6P1TSG7</accession>
<feature type="domain" description="Nudix hydrolase" evidence="4">
    <location>
        <begin position="5"/>
        <end position="135"/>
    </location>
</feature>
<dbReference type="PANTHER" id="PTHR43736">
    <property type="entry name" value="ADP-RIBOSE PYROPHOSPHATASE"/>
    <property type="match status" value="1"/>
</dbReference>
<dbReference type="SUPFAM" id="SSF55811">
    <property type="entry name" value="Nudix"/>
    <property type="match status" value="1"/>
</dbReference>
<keyword evidence="2 3" id="KW-0378">Hydrolase</keyword>
<dbReference type="GO" id="GO:0016787">
    <property type="term" value="F:hydrolase activity"/>
    <property type="evidence" value="ECO:0007669"/>
    <property type="project" value="UniProtKB-KW"/>
</dbReference>
<organism evidence="5 6">
    <name type="scientific">Anaerocolumna sedimenticola</name>
    <dbReference type="NCBI Taxonomy" id="2696063"/>
    <lineage>
        <taxon>Bacteria</taxon>
        <taxon>Bacillati</taxon>
        <taxon>Bacillota</taxon>
        <taxon>Clostridia</taxon>
        <taxon>Lachnospirales</taxon>
        <taxon>Lachnospiraceae</taxon>
        <taxon>Anaerocolumna</taxon>
    </lineage>
</organism>
<dbReference type="PRINTS" id="PR00502">
    <property type="entry name" value="NUDIXFAMILY"/>
</dbReference>
<evidence type="ECO:0000313" key="6">
    <source>
        <dbReference type="Proteomes" id="UP000464314"/>
    </source>
</evidence>
<reference evidence="5 6" key="1">
    <citation type="submission" date="2020-01" db="EMBL/GenBank/DDBJ databases">
        <title>Genome analysis of Anaerocolumna sp. CBA3638.</title>
        <authorList>
            <person name="Kim J."/>
            <person name="Roh S.W."/>
        </authorList>
    </citation>
    <scope>NUCLEOTIDE SEQUENCE [LARGE SCALE GENOMIC DNA]</scope>
    <source>
        <strain evidence="5 6">CBA3638</strain>
    </source>
</reference>
<protein>
    <submittedName>
        <fullName evidence="5">NUDIX domain-containing protein</fullName>
    </submittedName>
</protein>
<sequence length="160" mass="17884">MGWPTHIVAAGGFVFDKKGNILIVKTHNRGWDCTGGQIEVGENLEEGVLREIMEESGVKASVRCLSGVYSNVGQNIYYDGITPVPTKVIFDFICDYEEGELTTSNETSEVIWVPKEKVLEYITSPAGLLRFKNILDFDGKVFYSSYVTQPEFKILSSRCI</sequence>
<dbReference type="PROSITE" id="PS00893">
    <property type="entry name" value="NUDIX_BOX"/>
    <property type="match status" value="1"/>
</dbReference>
<dbReference type="PROSITE" id="PS51462">
    <property type="entry name" value="NUDIX"/>
    <property type="match status" value="1"/>
</dbReference>
<dbReference type="KEGG" id="anr:Ana3638_22250"/>
<dbReference type="InterPro" id="IPR020476">
    <property type="entry name" value="Nudix_hydrolase"/>
</dbReference>
<evidence type="ECO:0000313" key="5">
    <source>
        <dbReference type="EMBL" id="QHQ63159.1"/>
    </source>
</evidence>
<keyword evidence="6" id="KW-1185">Reference proteome</keyword>
<dbReference type="InterPro" id="IPR020084">
    <property type="entry name" value="NUDIX_hydrolase_CS"/>
</dbReference>
<dbReference type="PANTHER" id="PTHR43736:SF1">
    <property type="entry name" value="DIHYDRONEOPTERIN TRIPHOSPHATE DIPHOSPHATASE"/>
    <property type="match status" value="1"/>
</dbReference>
<dbReference type="InterPro" id="IPR000086">
    <property type="entry name" value="NUDIX_hydrolase_dom"/>
</dbReference>
<dbReference type="CDD" id="cd02883">
    <property type="entry name" value="NUDIX_Hydrolase"/>
    <property type="match status" value="1"/>
</dbReference>